<name>A0AAV7DYL4_ARIFI</name>
<reference evidence="2 3" key="1">
    <citation type="submission" date="2021-07" db="EMBL/GenBank/DDBJ databases">
        <title>The Aristolochia fimbriata genome: insights into angiosperm evolution, floral development and chemical biosynthesis.</title>
        <authorList>
            <person name="Jiao Y."/>
        </authorList>
    </citation>
    <scope>NUCLEOTIDE SEQUENCE [LARGE SCALE GENOMIC DNA]</scope>
    <source>
        <strain evidence="2">IBCAS-2021</strain>
        <tissue evidence="2">Leaf</tissue>
    </source>
</reference>
<comment type="caution">
    <text evidence="2">The sequence shown here is derived from an EMBL/GenBank/DDBJ whole genome shotgun (WGS) entry which is preliminary data.</text>
</comment>
<organism evidence="2 3">
    <name type="scientific">Aristolochia fimbriata</name>
    <name type="common">White veined hardy Dutchman's pipe vine</name>
    <dbReference type="NCBI Taxonomy" id="158543"/>
    <lineage>
        <taxon>Eukaryota</taxon>
        <taxon>Viridiplantae</taxon>
        <taxon>Streptophyta</taxon>
        <taxon>Embryophyta</taxon>
        <taxon>Tracheophyta</taxon>
        <taxon>Spermatophyta</taxon>
        <taxon>Magnoliopsida</taxon>
        <taxon>Magnoliidae</taxon>
        <taxon>Piperales</taxon>
        <taxon>Aristolochiaceae</taxon>
        <taxon>Aristolochia</taxon>
    </lineage>
</organism>
<dbReference type="EMBL" id="JAINDJ010000007">
    <property type="protein sequence ID" value="KAG9441750.1"/>
    <property type="molecule type" value="Genomic_DNA"/>
</dbReference>
<evidence type="ECO:0000313" key="2">
    <source>
        <dbReference type="EMBL" id="KAG9441750.1"/>
    </source>
</evidence>
<dbReference type="Proteomes" id="UP000825729">
    <property type="component" value="Unassembled WGS sequence"/>
</dbReference>
<accession>A0AAV7DYL4</accession>
<sequence length="97" mass="10101">MEKYGVQVSESPDGGASLSRDLRRSLKDWGGGCKLRGCRGVALGTRGSHWPPRRPRVPGGARGRASGLEGPRVLSDGGEESDGGTLTSHGRSGECVL</sequence>
<evidence type="ECO:0000256" key="1">
    <source>
        <dbReference type="SAM" id="MobiDB-lite"/>
    </source>
</evidence>
<protein>
    <submittedName>
        <fullName evidence="2">Uncharacterized protein</fullName>
    </submittedName>
</protein>
<gene>
    <name evidence="2" type="ORF">H6P81_017604</name>
</gene>
<dbReference type="AlphaFoldDB" id="A0AAV7DYL4"/>
<evidence type="ECO:0000313" key="3">
    <source>
        <dbReference type="Proteomes" id="UP000825729"/>
    </source>
</evidence>
<proteinExistence type="predicted"/>
<feature type="compositionally biased region" description="Low complexity" evidence="1">
    <location>
        <begin position="57"/>
        <end position="67"/>
    </location>
</feature>
<keyword evidence="3" id="KW-1185">Reference proteome</keyword>
<feature type="region of interest" description="Disordered" evidence="1">
    <location>
        <begin position="45"/>
        <end position="97"/>
    </location>
</feature>